<dbReference type="STRING" id="1399860.A0A2C5XRH5"/>
<feature type="domain" description="FAS1-like dehydratase" evidence="1">
    <location>
        <begin position="68"/>
        <end position="144"/>
    </location>
</feature>
<dbReference type="FunFam" id="3.10.129.10:FF:000103">
    <property type="entry name" value="WGS project CABT00000000 data, contig 2.1"/>
    <property type="match status" value="1"/>
</dbReference>
<dbReference type="Pfam" id="PF13452">
    <property type="entry name" value="FAS1_DH_region"/>
    <property type="match status" value="1"/>
</dbReference>
<dbReference type="InterPro" id="IPR029069">
    <property type="entry name" value="HotDog_dom_sf"/>
</dbReference>
<reference evidence="2 3" key="1">
    <citation type="submission" date="2017-06" db="EMBL/GenBank/DDBJ databases">
        <title>Ant-infecting Ophiocordyceps genomes reveal a high diversity of potential behavioral manipulation genes and a possible major role for enterotoxins.</title>
        <authorList>
            <person name="De Bekker C."/>
            <person name="Evans H.C."/>
            <person name="Brachmann A."/>
            <person name="Hughes D.P."/>
        </authorList>
    </citation>
    <scope>NUCLEOTIDE SEQUENCE [LARGE SCALE GENOMIC DNA]</scope>
    <source>
        <strain evidence="2 3">Map64</strain>
    </source>
</reference>
<accession>A0A2C5XRH5</accession>
<organism evidence="2 3">
    <name type="scientific">Ophiocordyceps australis</name>
    <dbReference type="NCBI Taxonomy" id="1399860"/>
    <lineage>
        <taxon>Eukaryota</taxon>
        <taxon>Fungi</taxon>
        <taxon>Dikarya</taxon>
        <taxon>Ascomycota</taxon>
        <taxon>Pezizomycotina</taxon>
        <taxon>Sordariomycetes</taxon>
        <taxon>Hypocreomycetidae</taxon>
        <taxon>Hypocreales</taxon>
        <taxon>Ophiocordycipitaceae</taxon>
        <taxon>Ophiocordyceps</taxon>
    </lineage>
</organism>
<sequence length="331" mass="36200">MGGLASTAAEAAARLVHDFAGTVRRRRQVLDANQVHKLALTLGKTALGHHGARVGTPIPPGWHLVYFTPDDYESALGPDGADCVFSPVKPFTRRMWAGGSMSWPARDSLRVGDEVEEHTRLVSAVAKSSKSAGAMVVVEVEKELRGPRATALVDRRSWVFRPEARVDPTGAVTTPTMMPLMPVKPVKPTMPGPTTIDDLPALPGQRFPARQFCWSPVGLFRFSALTFNAHKIHYNQDWTRAVEDHATLVVHGPLNLINILNYWHDIHGRQDAAQHHALAISYRAVAPLYAGQTYTIQTRQALETATASTWTIVACRDDGTVSVKAEISVPK</sequence>
<dbReference type="Proteomes" id="UP000226192">
    <property type="component" value="Unassembled WGS sequence"/>
</dbReference>
<dbReference type="PANTHER" id="PTHR28152">
    <property type="entry name" value="HYDROXYACYL-THIOESTER DEHYDRATASE TYPE 2, MITOCHONDRIAL"/>
    <property type="match status" value="1"/>
</dbReference>
<dbReference type="SUPFAM" id="SSF54637">
    <property type="entry name" value="Thioesterase/thiol ester dehydrase-isomerase"/>
    <property type="match status" value="1"/>
</dbReference>
<evidence type="ECO:0000259" key="1">
    <source>
        <dbReference type="Pfam" id="PF13452"/>
    </source>
</evidence>
<gene>
    <name evidence="2" type="ORF">CDD81_3852</name>
</gene>
<name>A0A2C5XRH5_9HYPO</name>
<dbReference type="AlphaFoldDB" id="A0A2C5XRH5"/>
<dbReference type="InterPro" id="IPR039569">
    <property type="entry name" value="FAS1-like_DH_region"/>
</dbReference>
<protein>
    <recommendedName>
        <fullName evidence="1">FAS1-like dehydratase domain-containing protein</fullName>
    </recommendedName>
</protein>
<dbReference type="Gene3D" id="3.10.129.10">
    <property type="entry name" value="Hotdog Thioesterase"/>
    <property type="match status" value="1"/>
</dbReference>
<dbReference type="InterPro" id="IPR052741">
    <property type="entry name" value="Mitochondrial_HTD2"/>
</dbReference>
<dbReference type="EMBL" id="NJET01000248">
    <property type="protein sequence ID" value="PHH59047.1"/>
    <property type="molecule type" value="Genomic_DNA"/>
</dbReference>
<keyword evidence="3" id="KW-1185">Reference proteome</keyword>
<dbReference type="GO" id="GO:0019171">
    <property type="term" value="F:(3R)-hydroxyacyl-[acyl-carrier-protein] dehydratase activity"/>
    <property type="evidence" value="ECO:0007669"/>
    <property type="project" value="TreeGrafter"/>
</dbReference>
<comment type="caution">
    <text evidence="2">The sequence shown here is derived from an EMBL/GenBank/DDBJ whole genome shotgun (WGS) entry which is preliminary data.</text>
</comment>
<evidence type="ECO:0000313" key="3">
    <source>
        <dbReference type="Proteomes" id="UP000226192"/>
    </source>
</evidence>
<evidence type="ECO:0000313" key="2">
    <source>
        <dbReference type="EMBL" id="PHH59047.1"/>
    </source>
</evidence>
<dbReference type="PANTHER" id="PTHR28152:SF2">
    <property type="entry name" value="N-TERMINAL OF MAOC-LIKE DEHYDRATASE DOMAIN-CONTAINING PROTEIN"/>
    <property type="match status" value="1"/>
</dbReference>
<dbReference type="GO" id="GO:0005739">
    <property type="term" value="C:mitochondrion"/>
    <property type="evidence" value="ECO:0007669"/>
    <property type="project" value="TreeGrafter"/>
</dbReference>
<dbReference type="OrthoDB" id="3257538at2759"/>
<proteinExistence type="predicted"/>